<keyword evidence="10" id="KW-1185">Reference proteome</keyword>
<dbReference type="Gene3D" id="2.60.40.1120">
    <property type="entry name" value="Carboxypeptidase-like, regulatory domain"/>
    <property type="match status" value="1"/>
</dbReference>
<dbReference type="InterPro" id="IPR039426">
    <property type="entry name" value="TonB-dep_rcpt-like"/>
</dbReference>
<dbReference type="SUPFAM" id="SSF56935">
    <property type="entry name" value="Porins"/>
    <property type="match status" value="1"/>
</dbReference>
<keyword evidence="2 7" id="KW-0813">Transport</keyword>
<comment type="caution">
    <text evidence="9">The sequence shown here is derived from an EMBL/GenBank/DDBJ whole genome shotgun (WGS) entry which is preliminary data.</text>
</comment>
<evidence type="ECO:0000256" key="7">
    <source>
        <dbReference type="PROSITE-ProRule" id="PRU01360"/>
    </source>
</evidence>
<keyword evidence="3 7" id="KW-1134">Transmembrane beta strand</keyword>
<evidence type="ECO:0000313" key="9">
    <source>
        <dbReference type="EMBL" id="TWF40608.1"/>
    </source>
</evidence>
<name>A0A561PR63_9BACT</name>
<dbReference type="InterPro" id="IPR037066">
    <property type="entry name" value="Plug_dom_sf"/>
</dbReference>
<evidence type="ECO:0000256" key="3">
    <source>
        <dbReference type="ARBA" id="ARBA00022452"/>
    </source>
</evidence>
<sequence length="1125" mass="123806">MKFTASGQSVSPHWPLKLWTIMKLTVWLMAAALPISAKSFSQRVTINKKNCKLEDVFERIKQQTGLSFMVEKVLLDNAQPVTLHEENAPLEKVLSECLNFQQLSYQITNQVIVVNRNTDKIMPAAPTAAASTSFPVSGVVTDQKGTALVGASVLLKGKDFQKGMAADAQGKFLLEKVPEGDYTIEVSLIGFGKYTAQLHVNSATQPLEIRLSAASQALEELVIVAYGKQKKTNLTGSISAITSRELDNRPLTNVTNALQGTMSGVTVMQSNGQPGKDEGTIKIRGIGTLSNSNPMIVVDGLISSMSDVNPNDVESVSVLKDAASAAIYGSRAANGVVLITTKKGKKGKLQVRYDAYLGKQHATRLPEYLPSWQQAAFYNEALANEGAPVKWTDKDIQQFRDGSDKTGAHPNTDWLDLLYRGSGIQHNHYVSLNGGDEKTQYMVSLGYLDQEGIIKGTNNKKFTARVNISSNISKRTSVFANIGYLYSPFNEPISSYPGASSLSLITFVANQISNVVPYKFDNGYYGYGPNGNPIASLELGSFNRTQRYTLTGNAGADILLAKGLHFKPTFGYRLNIDQGEKFVKDIQFYDPNSGRPTKYQGPNNLTNNYDNTSYTNLQAILEYTTYFGAHHLGLLGGGSQESTTYRENSMYRENFLNNAISQINAGPTAGQTSKGLTNEVALRSFFGRFNYDYDEKYLFEASLRYDGSSRFAPSNQWGLFPSFSGGWNIARENFFAPLRELISDLKLRSTWGKLGNQNVVGNYPAISTVSPGQDYSFNHIIASGIAPVTGANADITWETTNTTDFGLDASLLQHKLTFSGGYFIRNTTGILLQLPIGAPYSLSAPYQNAGAVTNKGWEFSAGYNGHIHEVNYSINANATFINNRITDLKGSGPYISGGTFQQVGFPIYAFYGYVCEGIFQTTEEVAKHAKQTGGVIAPGDLMYKDLNHDGKIDGADRTYLGSYFPKTTFGFNLHLDWKGFDFGAFFQGALGVKNYVQSNMLGGVGANSNKPTTAFLDRWTPENHSTTFPRLWFSYKNNGPSNMPSSFWIRDASYLRLKNLQLGYNLPKTWVHRIGLNNIKVYYSGQNLLTFSNFYKWVDPEAPQAESGYSYPQVKINTVGINVLF</sequence>
<dbReference type="InterPro" id="IPR012910">
    <property type="entry name" value="Plug_dom"/>
</dbReference>
<dbReference type="Pfam" id="PF07715">
    <property type="entry name" value="Plug"/>
    <property type="match status" value="1"/>
</dbReference>
<dbReference type="EMBL" id="VIWO01000004">
    <property type="protein sequence ID" value="TWF40608.1"/>
    <property type="molecule type" value="Genomic_DNA"/>
</dbReference>
<feature type="domain" description="TonB-dependent receptor plug" evidence="8">
    <location>
        <begin position="231"/>
        <end position="336"/>
    </location>
</feature>
<keyword evidence="4 7" id="KW-0812">Transmembrane</keyword>
<dbReference type="InterPro" id="IPR008969">
    <property type="entry name" value="CarboxyPept-like_regulatory"/>
</dbReference>
<dbReference type="Gene3D" id="2.40.170.20">
    <property type="entry name" value="TonB-dependent receptor, beta-barrel domain"/>
    <property type="match status" value="1"/>
</dbReference>
<dbReference type="Pfam" id="PF13715">
    <property type="entry name" value="CarbopepD_reg_2"/>
    <property type="match status" value="1"/>
</dbReference>
<dbReference type="InterPro" id="IPR036942">
    <property type="entry name" value="Beta-barrel_TonB_sf"/>
</dbReference>
<dbReference type="OrthoDB" id="899266at2"/>
<evidence type="ECO:0000256" key="4">
    <source>
        <dbReference type="ARBA" id="ARBA00022692"/>
    </source>
</evidence>
<keyword evidence="5 7" id="KW-0472">Membrane</keyword>
<protein>
    <submittedName>
        <fullName evidence="9">TonB-linked SusC/RagA family outer membrane protein</fullName>
    </submittedName>
</protein>
<evidence type="ECO:0000256" key="2">
    <source>
        <dbReference type="ARBA" id="ARBA00022448"/>
    </source>
</evidence>
<dbReference type="Gene3D" id="2.170.130.10">
    <property type="entry name" value="TonB-dependent receptor, plug domain"/>
    <property type="match status" value="1"/>
</dbReference>
<accession>A0A561PR63</accession>
<evidence type="ECO:0000256" key="5">
    <source>
        <dbReference type="ARBA" id="ARBA00023136"/>
    </source>
</evidence>
<dbReference type="FunFam" id="2.170.130.10:FF:000003">
    <property type="entry name" value="SusC/RagA family TonB-linked outer membrane protein"/>
    <property type="match status" value="1"/>
</dbReference>
<evidence type="ECO:0000256" key="1">
    <source>
        <dbReference type="ARBA" id="ARBA00004571"/>
    </source>
</evidence>
<dbReference type="InterPro" id="IPR023996">
    <property type="entry name" value="TonB-dep_OMP_SusC/RagA"/>
</dbReference>
<dbReference type="PROSITE" id="PS52016">
    <property type="entry name" value="TONB_DEPENDENT_REC_3"/>
    <property type="match status" value="1"/>
</dbReference>
<evidence type="ECO:0000313" key="10">
    <source>
        <dbReference type="Proteomes" id="UP000320811"/>
    </source>
</evidence>
<dbReference type="Proteomes" id="UP000320811">
    <property type="component" value="Unassembled WGS sequence"/>
</dbReference>
<comment type="subcellular location">
    <subcellularLocation>
        <location evidence="1 7">Cell outer membrane</location>
        <topology evidence="1 7">Multi-pass membrane protein</topology>
    </subcellularLocation>
</comment>
<dbReference type="AlphaFoldDB" id="A0A561PR63"/>
<dbReference type="InterPro" id="IPR023997">
    <property type="entry name" value="TonB-dep_OMP_SusC/RagA_CS"/>
</dbReference>
<reference evidence="9 10" key="1">
    <citation type="submission" date="2019-06" db="EMBL/GenBank/DDBJ databases">
        <title>Sorghum-associated microbial communities from plants grown in Nebraska, USA.</title>
        <authorList>
            <person name="Schachtman D."/>
        </authorList>
    </citation>
    <scope>NUCLEOTIDE SEQUENCE [LARGE SCALE GENOMIC DNA]</scope>
    <source>
        <strain evidence="9 10">1209</strain>
    </source>
</reference>
<dbReference type="NCBIfam" id="TIGR04056">
    <property type="entry name" value="OMP_RagA_SusC"/>
    <property type="match status" value="1"/>
</dbReference>
<dbReference type="GO" id="GO:0009279">
    <property type="term" value="C:cell outer membrane"/>
    <property type="evidence" value="ECO:0007669"/>
    <property type="project" value="UniProtKB-SubCell"/>
</dbReference>
<evidence type="ECO:0000259" key="8">
    <source>
        <dbReference type="Pfam" id="PF07715"/>
    </source>
</evidence>
<comment type="similarity">
    <text evidence="7">Belongs to the TonB-dependent receptor family.</text>
</comment>
<dbReference type="NCBIfam" id="TIGR04057">
    <property type="entry name" value="SusC_RagA_signa"/>
    <property type="match status" value="1"/>
</dbReference>
<gene>
    <name evidence="9" type="ORF">FHW36_104291</name>
</gene>
<dbReference type="SUPFAM" id="SSF49464">
    <property type="entry name" value="Carboxypeptidase regulatory domain-like"/>
    <property type="match status" value="1"/>
</dbReference>
<keyword evidence="6 7" id="KW-0998">Cell outer membrane</keyword>
<proteinExistence type="inferred from homology"/>
<evidence type="ECO:0000256" key="6">
    <source>
        <dbReference type="ARBA" id="ARBA00023237"/>
    </source>
</evidence>
<organism evidence="9 10">
    <name type="scientific">Chitinophaga polysaccharea</name>
    <dbReference type="NCBI Taxonomy" id="1293035"/>
    <lineage>
        <taxon>Bacteria</taxon>
        <taxon>Pseudomonadati</taxon>
        <taxon>Bacteroidota</taxon>
        <taxon>Chitinophagia</taxon>
        <taxon>Chitinophagales</taxon>
        <taxon>Chitinophagaceae</taxon>
        <taxon>Chitinophaga</taxon>
    </lineage>
</organism>